<proteinExistence type="predicted"/>
<dbReference type="InterPro" id="IPR024512">
    <property type="entry name" value="Ser_palmitoyltrfase_ssu-like"/>
</dbReference>
<dbReference type="STRING" id="1745343.A0A2J6PMQ8"/>
<organism evidence="7 8">
    <name type="scientific">Hyaloscypha hepaticicola</name>
    <dbReference type="NCBI Taxonomy" id="2082293"/>
    <lineage>
        <taxon>Eukaryota</taxon>
        <taxon>Fungi</taxon>
        <taxon>Dikarya</taxon>
        <taxon>Ascomycota</taxon>
        <taxon>Pezizomycotina</taxon>
        <taxon>Leotiomycetes</taxon>
        <taxon>Helotiales</taxon>
        <taxon>Hyaloscyphaceae</taxon>
        <taxon>Hyaloscypha</taxon>
    </lineage>
</organism>
<gene>
    <name evidence="7" type="ORF">NA56DRAFT_350582</name>
</gene>
<name>A0A2J6PMQ8_9HELO</name>
<dbReference type="Pfam" id="PF11779">
    <property type="entry name" value="SPT_ssu-like"/>
    <property type="match status" value="1"/>
</dbReference>
<dbReference type="EMBL" id="KZ613514">
    <property type="protein sequence ID" value="PMD15312.1"/>
    <property type="molecule type" value="Genomic_DNA"/>
</dbReference>
<evidence type="ECO:0000313" key="7">
    <source>
        <dbReference type="EMBL" id="PMD15312.1"/>
    </source>
</evidence>
<keyword evidence="3" id="KW-0256">Endoplasmic reticulum</keyword>
<evidence type="ECO:0000256" key="1">
    <source>
        <dbReference type="ARBA" id="ARBA00004477"/>
    </source>
</evidence>
<evidence type="ECO:0000256" key="5">
    <source>
        <dbReference type="ARBA" id="ARBA00023136"/>
    </source>
</evidence>
<keyword evidence="4 6" id="KW-1133">Transmembrane helix</keyword>
<dbReference type="OrthoDB" id="202672at2759"/>
<protein>
    <submittedName>
        <fullName evidence="7">Uncharacterized protein</fullName>
    </submittedName>
</protein>
<evidence type="ECO:0000313" key="8">
    <source>
        <dbReference type="Proteomes" id="UP000235672"/>
    </source>
</evidence>
<dbReference type="AlphaFoldDB" id="A0A2J6PMQ8"/>
<accession>A0A2J6PMQ8</accession>
<keyword evidence="2 6" id="KW-0812">Transmembrane</keyword>
<evidence type="ECO:0000256" key="2">
    <source>
        <dbReference type="ARBA" id="ARBA00022692"/>
    </source>
</evidence>
<evidence type="ECO:0000256" key="3">
    <source>
        <dbReference type="ARBA" id="ARBA00022824"/>
    </source>
</evidence>
<dbReference type="Proteomes" id="UP000235672">
    <property type="component" value="Unassembled WGS sequence"/>
</dbReference>
<keyword evidence="5 6" id="KW-0472">Membrane</keyword>
<comment type="subcellular location">
    <subcellularLocation>
        <location evidence="1">Endoplasmic reticulum membrane</location>
        <topology evidence="1">Multi-pass membrane protein</topology>
    </subcellularLocation>
</comment>
<keyword evidence="8" id="KW-1185">Reference proteome</keyword>
<sequence length="100" mass="11161">MSFAASPPMRRRQSPFSTLMGKIELAYYRYEVTFSPYVMTPGEKLALNTIVVVLLSLLIIGMVAYLPKLVVRTAIKLVYYYAGANDKLSVSSTAPILHEN</sequence>
<evidence type="ECO:0000256" key="6">
    <source>
        <dbReference type="SAM" id="Phobius"/>
    </source>
</evidence>
<evidence type="ECO:0000256" key="4">
    <source>
        <dbReference type="ARBA" id="ARBA00022989"/>
    </source>
</evidence>
<reference evidence="7 8" key="1">
    <citation type="submission" date="2016-05" db="EMBL/GenBank/DDBJ databases">
        <title>A degradative enzymes factory behind the ericoid mycorrhizal symbiosis.</title>
        <authorList>
            <consortium name="DOE Joint Genome Institute"/>
            <person name="Martino E."/>
            <person name="Morin E."/>
            <person name="Grelet G."/>
            <person name="Kuo A."/>
            <person name="Kohler A."/>
            <person name="Daghino S."/>
            <person name="Barry K."/>
            <person name="Choi C."/>
            <person name="Cichocki N."/>
            <person name="Clum A."/>
            <person name="Copeland A."/>
            <person name="Hainaut M."/>
            <person name="Haridas S."/>
            <person name="Labutti K."/>
            <person name="Lindquist E."/>
            <person name="Lipzen A."/>
            <person name="Khouja H.-R."/>
            <person name="Murat C."/>
            <person name="Ohm R."/>
            <person name="Olson A."/>
            <person name="Spatafora J."/>
            <person name="Veneault-Fourrey C."/>
            <person name="Henrissat B."/>
            <person name="Grigoriev I."/>
            <person name="Martin F."/>
            <person name="Perotto S."/>
        </authorList>
    </citation>
    <scope>NUCLEOTIDE SEQUENCE [LARGE SCALE GENOMIC DNA]</scope>
    <source>
        <strain evidence="7 8">UAMH 7357</strain>
    </source>
</reference>
<feature type="transmembrane region" description="Helical" evidence="6">
    <location>
        <begin position="45"/>
        <end position="66"/>
    </location>
</feature>
<dbReference type="GO" id="GO:0005789">
    <property type="term" value="C:endoplasmic reticulum membrane"/>
    <property type="evidence" value="ECO:0007669"/>
    <property type="project" value="UniProtKB-SubCell"/>
</dbReference>